<dbReference type="SUPFAM" id="SSF52540">
    <property type="entry name" value="P-loop containing nucleoside triphosphate hydrolases"/>
    <property type="match status" value="1"/>
</dbReference>
<keyword evidence="2" id="KW-0067">ATP-binding</keyword>
<keyword evidence="2" id="KW-0547">Nucleotide-binding</keyword>
<evidence type="ECO:0000259" key="1">
    <source>
        <dbReference type="Pfam" id="PF00005"/>
    </source>
</evidence>
<dbReference type="InterPro" id="IPR027417">
    <property type="entry name" value="P-loop_NTPase"/>
</dbReference>
<organism evidence="2 3">
    <name type="scientific">Paraclostridium bifermentans</name>
    <name type="common">Clostridium bifermentans</name>
    <dbReference type="NCBI Taxonomy" id="1490"/>
    <lineage>
        <taxon>Bacteria</taxon>
        <taxon>Bacillati</taxon>
        <taxon>Bacillota</taxon>
        <taxon>Clostridia</taxon>
        <taxon>Peptostreptococcales</taxon>
        <taxon>Peptostreptococcaceae</taxon>
        <taxon>Paraclostridium</taxon>
    </lineage>
</organism>
<feature type="domain" description="ABC transporter" evidence="1">
    <location>
        <begin position="3"/>
        <end position="36"/>
    </location>
</feature>
<name>A0ABY8R5S5_PARBF</name>
<dbReference type="Gene3D" id="3.40.50.300">
    <property type="entry name" value="P-loop containing nucleotide triphosphate hydrolases"/>
    <property type="match status" value="1"/>
</dbReference>
<dbReference type="PANTHER" id="PTHR43394:SF1">
    <property type="entry name" value="ATP-BINDING CASSETTE SUB-FAMILY B MEMBER 10, MITOCHONDRIAL"/>
    <property type="match status" value="1"/>
</dbReference>
<accession>A0ABY8R5S5</accession>
<dbReference type="InterPro" id="IPR003439">
    <property type="entry name" value="ABC_transporter-like_ATP-bd"/>
</dbReference>
<reference evidence="2 3" key="1">
    <citation type="submission" date="2023-04" db="EMBL/GenBank/DDBJ databases">
        <title>Bacteria Genome Submission.</title>
        <authorList>
            <person name="Isaac P."/>
        </authorList>
    </citation>
    <scope>NUCLEOTIDE SEQUENCE [LARGE SCALE GENOMIC DNA]</scope>
    <source>
        <strain evidence="2 3">SampleS7P1</strain>
    </source>
</reference>
<dbReference type="EMBL" id="CP124685">
    <property type="protein sequence ID" value="WGX76899.1"/>
    <property type="molecule type" value="Genomic_DNA"/>
</dbReference>
<gene>
    <name evidence="2" type="ORF">QJS64_07720</name>
</gene>
<dbReference type="Proteomes" id="UP001239169">
    <property type="component" value="Chromosome"/>
</dbReference>
<evidence type="ECO:0000313" key="2">
    <source>
        <dbReference type="EMBL" id="WGX76899.1"/>
    </source>
</evidence>
<dbReference type="GO" id="GO:0005524">
    <property type="term" value="F:ATP binding"/>
    <property type="evidence" value="ECO:0007669"/>
    <property type="project" value="UniProtKB-KW"/>
</dbReference>
<keyword evidence="3" id="KW-1185">Reference proteome</keyword>
<dbReference type="Pfam" id="PF00005">
    <property type="entry name" value="ABC_tran"/>
    <property type="match status" value="1"/>
</dbReference>
<evidence type="ECO:0000313" key="3">
    <source>
        <dbReference type="Proteomes" id="UP001239169"/>
    </source>
</evidence>
<sequence>MDESGGGLSGGERQRLAFARAIVKKSKFLILDEATSNLDFISESKIYNTLFVKGENTTMLIIAHRLSTIRNCDIIYVMDKGKVVEFGDHNTLLSKKGYYYKLYISQVGEVNDIDINKKNNIQ</sequence>
<dbReference type="PANTHER" id="PTHR43394">
    <property type="entry name" value="ATP-DEPENDENT PERMEASE MDL1, MITOCHONDRIAL"/>
    <property type="match status" value="1"/>
</dbReference>
<proteinExistence type="predicted"/>
<dbReference type="InterPro" id="IPR039421">
    <property type="entry name" value="Type_1_exporter"/>
</dbReference>
<protein>
    <submittedName>
        <fullName evidence="2">ATP-binding cassette domain-containing protein</fullName>
    </submittedName>
</protein>